<feature type="coiled-coil region" evidence="1">
    <location>
        <begin position="25"/>
        <end position="63"/>
    </location>
</feature>
<gene>
    <name evidence="3" type="ordered locus">CTN_0147</name>
</gene>
<evidence type="ECO:0000313" key="3">
    <source>
        <dbReference type="EMBL" id="ACM22323.1"/>
    </source>
</evidence>
<evidence type="ECO:0000313" key="4">
    <source>
        <dbReference type="Proteomes" id="UP000000445"/>
    </source>
</evidence>
<dbReference type="AlphaFoldDB" id="B9KBC7"/>
<feature type="transmembrane region" description="Helical" evidence="2">
    <location>
        <begin position="6"/>
        <end position="25"/>
    </location>
</feature>
<keyword evidence="1" id="KW-0175">Coiled coil</keyword>
<keyword evidence="2" id="KW-0472">Membrane</keyword>
<dbReference type="STRING" id="309803.CTN_0147"/>
<protein>
    <submittedName>
        <fullName evidence="3">Heat shock protein 70kD</fullName>
    </submittedName>
</protein>
<keyword evidence="2" id="KW-1133">Transmembrane helix</keyword>
<evidence type="ECO:0000256" key="1">
    <source>
        <dbReference type="SAM" id="Coils"/>
    </source>
</evidence>
<dbReference type="KEGG" id="tna:CTN_0147"/>
<keyword evidence="4" id="KW-1185">Reference proteome</keyword>
<dbReference type="EMBL" id="CP000916">
    <property type="protein sequence ID" value="ACM22323.1"/>
    <property type="molecule type" value="Genomic_DNA"/>
</dbReference>
<evidence type="ECO:0000256" key="2">
    <source>
        <dbReference type="SAM" id="Phobius"/>
    </source>
</evidence>
<dbReference type="HOGENOM" id="CLU_2720994_0_0_0"/>
<accession>B9KBC7</accession>
<dbReference type="RefSeq" id="WP_012645033.1">
    <property type="nucleotide sequence ID" value="NC_011978.1"/>
</dbReference>
<dbReference type="Proteomes" id="UP000000445">
    <property type="component" value="Chromosome"/>
</dbReference>
<reference evidence="3 4" key="1">
    <citation type="journal article" date="2009" name="Biosci. Biotechnol. Biochem.">
        <title>WeGAS: a web-based microbial genome annotation system.</title>
        <authorList>
            <person name="Lee D."/>
            <person name="Seo H."/>
            <person name="Park C."/>
            <person name="Park K."/>
        </authorList>
    </citation>
    <scope>NUCLEOTIDE SEQUENCE [LARGE SCALE GENOMIC DNA]</scope>
    <source>
        <strain evidence="4">ATCC 49049 / DSM 4359 / NBRC 107923 / NS-E</strain>
    </source>
</reference>
<proteinExistence type="predicted"/>
<keyword evidence="2" id="KW-0812">Transmembrane</keyword>
<sequence>MKLNVGLLTLLFFMLFVFFVSYHNYQMAEARHNQLLKEYDALKEKIEEQKRLNERLLEVIESEAIRGYNVPQTGQRTGDEGQGTR</sequence>
<organism evidence="3 4">
    <name type="scientific">Thermotoga neapolitana (strain ATCC 49049 / DSM 4359 / NBRC 107923 / NS-E)</name>
    <dbReference type="NCBI Taxonomy" id="309803"/>
    <lineage>
        <taxon>Bacteria</taxon>
        <taxon>Thermotogati</taxon>
        <taxon>Thermotogota</taxon>
        <taxon>Thermotogae</taxon>
        <taxon>Thermotogales</taxon>
        <taxon>Thermotogaceae</taxon>
        <taxon>Thermotoga</taxon>
    </lineage>
</organism>
<keyword evidence="3" id="KW-0346">Stress response</keyword>
<name>B9KBC7_THENN</name>